<keyword evidence="1" id="KW-0812">Transmembrane</keyword>
<reference evidence="2 3" key="1">
    <citation type="submission" date="2016-07" db="EMBL/GenBank/DDBJ databases">
        <title>Pervasive Adenine N6-methylation of Active Genes in Fungi.</title>
        <authorList>
            <consortium name="DOE Joint Genome Institute"/>
            <person name="Mondo S.J."/>
            <person name="Dannebaum R.O."/>
            <person name="Kuo R.C."/>
            <person name="Labutti K."/>
            <person name="Haridas S."/>
            <person name="Kuo A."/>
            <person name="Salamov A."/>
            <person name="Ahrendt S.R."/>
            <person name="Lipzen A."/>
            <person name="Sullivan W."/>
            <person name="Andreopoulos W.B."/>
            <person name="Clum A."/>
            <person name="Lindquist E."/>
            <person name="Daum C."/>
            <person name="Ramamoorthy G.K."/>
            <person name="Gryganskyi A."/>
            <person name="Culley D."/>
            <person name="Magnuson J.K."/>
            <person name="James T.Y."/>
            <person name="O'Malley M.A."/>
            <person name="Stajich J.E."/>
            <person name="Spatafora J.W."/>
            <person name="Visel A."/>
            <person name="Grigoriev I.V."/>
        </authorList>
    </citation>
    <scope>NUCLEOTIDE SEQUENCE [LARGE SCALE GENOMIC DNA]</scope>
    <source>
        <strain evidence="2 3">JEL800</strain>
    </source>
</reference>
<dbReference type="OrthoDB" id="2141050at2759"/>
<dbReference type="Proteomes" id="UP000193642">
    <property type="component" value="Unassembled WGS sequence"/>
</dbReference>
<dbReference type="EMBL" id="MCGO01000088">
    <property type="protein sequence ID" value="ORY29462.1"/>
    <property type="molecule type" value="Genomic_DNA"/>
</dbReference>
<feature type="transmembrane region" description="Helical" evidence="1">
    <location>
        <begin position="12"/>
        <end position="30"/>
    </location>
</feature>
<sequence length="89" mass="9680">MTAPSEPATPFPIAKLSAFFAGGLFLNSFARSMARLPLKGNPLSYLAYATATTAFGYGIHKFQIAREQQLEVEKDKLTKRRMLAAAAAE</sequence>
<comment type="caution">
    <text evidence="2">The sequence shown here is derived from an EMBL/GenBank/DDBJ whole genome shotgun (WGS) entry which is preliminary data.</text>
</comment>
<protein>
    <submittedName>
        <fullName evidence="2">Uncharacterized protein</fullName>
    </submittedName>
</protein>
<keyword evidence="1" id="KW-1133">Transmembrane helix</keyword>
<evidence type="ECO:0000313" key="3">
    <source>
        <dbReference type="Proteomes" id="UP000193642"/>
    </source>
</evidence>
<evidence type="ECO:0000313" key="2">
    <source>
        <dbReference type="EMBL" id="ORY29462.1"/>
    </source>
</evidence>
<name>A0A1Y2B3Q5_9FUNG</name>
<organism evidence="2 3">
    <name type="scientific">Rhizoclosmatium globosum</name>
    <dbReference type="NCBI Taxonomy" id="329046"/>
    <lineage>
        <taxon>Eukaryota</taxon>
        <taxon>Fungi</taxon>
        <taxon>Fungi incertae sedis</taxon>
        <taxon>Chytridiomycota</taxon>
        <taxon>Chytridiomycota incertae sedis</taxon>
        <taxon>Chytridiomycetes</taxon>
        <taxon>Chytridiales</taxon>
        <taxon>Chytriomycetaceae</taxon>
        <taxon>Rhizoclosmatium</taxon>
    </lineage>
</organism>
<accession>A0A1Y2B3Q5</accession>
<dbReference type="AlphaFoldDB" id="A0A1Y2B3Q5"/>
<proteinExistence type="predicted"/>
<keyword evidence="1" id="KW-0472">Membrane</keyword>
<keyword evidence="3" id="KW-1185">Reference proteome</keyword>
<gene>
    <name evidence="2" type="ORF">BCR33DRAFT_793031</name>
</gene>
<evidence type="ECO:0000256" key="1">
    <source>
        <dbReference type="SAM" id="Phobius"/>
    </source>
</evidence>